<comment type="cofactor">
    <cofactor evidence="1">
        <name>FMN</name>
        <dbReference type="ChEBI" id="CHEBI:58210"/>
    </cofactor>
</comment>
<evidence type="ECO:0000256" key="2">
    <source>
        <dbReference type="ARBA" id="ARBA00022630"/>
    </source>
</evidence>
<gene>
    <name evidence="15" type="ORF">PLOB_00012327</name>
</gene>
<keyword evidence="2" id="KW-0285">Flavoprotein</keyword>
<comment type="similarity">
    <text evidence="8">Belongs to the Dus family. Dus1 subfamily.</text>
</comment>
<keyword evidence="7" id="KW-0520">NAD</keyword>
<dbReference type="PANTHER" id="PTHR11082">
    <property type="entry name" value="TRNA-DIHYDROURIDINE SYNTHASE"/>
    <property type="match status" value="1"/>
</dbReference>
<evidence type="ECO:0000256" key="8">
    <source>
        <dbReference type="ARBA" id="ARBA00038313"/>
    </source>
</evidence>
<evidence type="ECO:0000256" key="7">
    <source>
        <dbReference type="ARBA" id="ARBA00023027"/>
    </source>
</evidence>
<organism evidence="15 16">
    <name type="scientific">Porites lobata</name>
    <dbReference type="NCBI Taxonomy" id="104759"/>
    <lineage>
        <taxon>Eukaryota</taxon>
        <taxon>Metazoa</taxon>
        <taxon>Cnidaria</taxon>
        <taxon>Anthozoa</taxon>
        <taxon>Hexacorallia</taxon>
        <taxon>Scleractinia</taxon>
        <taxon>Fungiina</taxon>
        <taxon>Poritidae</taxon>
        <taxon>Porites</taxon>
    </lineage>
</organism>
<keyword evidence="4" id="KW-0819">tRNA processing</keyword>
<dbReference type="CDD" id="cd02801">
    <property type="entry name" value="DUS_like_FMN"/>
    <property type="match status" value="1"/>
</dbReference>
<evidence type="ECO:0000256" key="11">
    <source>
        <dbReference type="ARBA" id="ARBA00047652"/>
    </source>
</evidence>
<evidence type="ECO:0000256" key="1">
    <source>
        <dbReference type="ARBA" id="ARBA00001917"/>
    </source>
</evidence>
<dbReference type="EC" id="1.3.1.88" evidence="9"/>
<evidence type="ECO:0000256" key="6">
    <source>
        <dbReference type="ARBA" id="ARBA00023002"/>
    </source>
</evidence>
<evidence type="ECO:0000256" key="4">
    <source>
        <dbReference type="ARBA" id="ARBA00022694"/>
    </source>
</evidence>
<dbReference type="SUPFAM" id="SSF51395">
    <property type="entry name" value="FMN-linked oxidoreductases"/>
    <property type="match status" value="1"/>
</dbReference>
<comment type="caution">
    <text evidence="15">The sequence shown here is derived from an EMBL/GenBank/DDBJ whole genome shotgun (WGS) entry which is preliminary data.</text>
</comment>
<evidence type="ECO:0000256" key="5">
    <source>
        <dbReference type="ARBA" id="ARBA00022857"/>
    </source>
</evidence>
<dbReference type="Proteomes" id="UP001159405">
    <property type="component" value="Unassembled WGS sequence"/>
</dbReference>
<dbReference type="Pfam" id="PF01207">
    <property type="entry name" value="Dus"/>
    <property type="match status" value="1"/>
</dbReference>
<proteinExistence type="inferred from homology"/>
<dbReference type="InterPro" id="IPR013785">
    <property type="entry name" value="Aldolase_TIM"/>
</dbReference>
<keyword evidence="3" id="KW-0288">FMN</keyword>
<keyword evidence="6" id="KW-0560">Oxidoreductase</keyword>
<dbReference type="InterPro" id="IPR018517">
    <property type="entry name" value="tRNA_hU_synthase_CS"/>
</dbReference>
<evidence type="ECO:0000256" key="12">
    <source>
        <dbReference type="ARBA" id="ARBA00048934"/>
    </source>
</evidence>
<accession>A0ABN8QZ59</accession>
<comment type="catalytic activity">
    <reaction evidence="10">
        <text>5,6-dihydrouridine(17) in tRNA + NAD(+) = uridine(17) in tRNA + NADH + H(+)</text>
        <dbReference type="Rhea" id="RHEA:53372"/>
        <dbReference type="Rhea" id="RHEA-COMP:13541"/>
        <dbReference type="Rhea" id="RHEA-COMP:13542"/>
        <dbReference type="ChEBI" id="CHEBI:15378"/>
        <dbReference type="ChEBI" id="CHEBI:57540"/>
        <dbReference type="ChEBI" id="CHEBI:57945"/>
        <dbReference type="ChEBI" id="CHEBI:65315"/>
        <dbReference type="ChEBI" id="CHEBI:74443"/>
        <dbReference type="EC" id="1.3.1.88"/>
    </reaction>
    <physiologicalReaction direction="right-to-left" evidence="10">
        <dbReference type="Rhea" id="RHEA:53374"/>
    </physiologicalReaction>
</comment>
<dbReference type="EMBL" id="CALNXK010000169">
    <property type="protein sequence ID" value="CAH3172060.1"/>
    <property type="molecule type" value="Genomic_DNA"/>
</dbReference>
<keyword evidence="16" id="KW-1185">Reference proteome</keyword>
<name>A0ABN8QZ59_9CNID</name>
<evidence type="ECO:0000256" key="3">
    <source>
        <dbReference type="ARBA" id="ARBA00022643"/>
    </source>
</evidence>
<dbReference type="PROSITE" id="PS01136">
    <property type="entry name" value="UPF0034"/>
    <property type="match status" value="1"/>
</dbReference>
<comment type="catalytic activity">
    <reaction evidence="12">
        <text>5,6-dihydrouridine(16) in tRNA + NAD(+) = uridine(16) in tRNA + NADH + H(+)</text>
        <dbReference type="Rhea" id="RHEA:53380"/>
        <dbReference type="Rhea" id="RHEA-COMP:13543"/>
        <dbReference type="Rhea" id="RHEA-COMP:13544"/>
        <dbReference type="ChEBI" id="CHEBI:15378"/>
        <dbReference type="ChEBI" id="CHEBI:57540"/>
        <dbReference type="ChEBI" id="CHEBI:57945"/>
        <dbReference type="ChEBI" id="CHEBI:65315"/>
        <dbReference type="ChEBI" id="CHEBI:74443"/>
        <dbReference type="EC" id="1.3.1.88"/>
    </reaction>
    <physiologicalReaction direction="right-to-left" evidence="12">
        <dbReference type="Rhea" id="RHEA:53382"/>
    </physiologicalReaction>
</comment>
<comment type="catalytic activity">
    <reaction evidence="11">
        <text>5,6-dihydrouridine(16) in tRNA + NADP(+) = uridine(16) in tRNA + NADPH + H(+)</text>
        <dbReference type="Rhea" id="RHEA:53376"/>
        <dbReference type="Rhea" id="RHEA-COMP:13543"/>
        <dbReference type="Rhea" id="RHEA-COMP:13544"/>
        <dbReference type="ChEBI" id="CHEBI:15378"/>
        <dbReference type="ChEBI" id="CHEBI:57783"/>
        <dbReference type="ChEBI" id="CHEBI:58349"/>
        <dbReference type="ChEBI" id="CHEBI:65315"/>
        <dbReference type="ChEBI" id="CHEBI:74443"/>
        <dbReference type="EC" id="1.3.1.88"/>
    </reaction>
    <physiologicalReaction direction="right-to-left" evidence="11">
        <dbReference type="Rhea" id="RHEA:53378"/>
    </physiologicalReaction>
</comment>
<evidence type="ECO:0000313" key="15">
    <source>
        <dbReference type="EMBL" id="CAH3172060.1"/>
    </source>
</evidence>
<keyword evidence="5" id="KW-0521">NADP</keyword>
<evidence type="ECO:0000259" key="14">
    <source>
        <dbReference type="Pfam" id="PF01207"/>
    </source>
</evidence>
<protein>
    <recommendedName>
        <fullName evidence="9">tRNA-dihydrouridine(16/17) synthase [NAD(P)(+)]</fullName>
        <ecNumber evidence="9">1.3.1.88</ecNumber>
    </recommendedName>
</protein>
<dbReference type="Gene3D" id="3.20.20.70">
    <property type="entry name" value="Aldolase class I"/>
    <property type="match status" value="1"/>
</dbReference>
<feature type="domain" description="DUS-like FMN-binding" evidence="14">
    <location>
        <begin position="22"/>
        <end position="270"/>
    </location>
</feature>
<reference evidence="15 16" key="1">
    <citation type="submission" date="2022-05" db="EMBL/GenBank/DDBJ databases">
        <authorList>
            <consortium name="Genoscope - CEA"/>
            <person name="William W."/>
        </authorList>
    </citation>
    <scope>NUCLEOTIDE SEQUENCE [LARGE SCALE GENOMIC DNA]</scope>
</reference>
<sequence length="412" mass="46520">MAPKFKSYEFWEHVLKSPKYVVAPMVDQSELPWRLLSRRYGAELCYTPMIHAGLFVKDSYYRKEAFHTCDEDRPLIVQFCSNDPETFLKAAQLVEPYCDGVDLNLGCPQIIARRGNYGAFLQDKWELIASMVSLLNEKLMIPVTCKIRVFEDLEKTVEYAKMLEKAGCQILTVHGRTRDQKGPNTGLANWDIIKAVKENVSIPVFANGNIRYLQDVEQCMAYSGVDGVMTAEGNLSNPALFTGKHPPVWQMSDEYMALVDKHPCPLSHIRGHLFRLWRIILDRNKDMRDKLGTAKSIKEMKEICSTLKDRTLNYAEAAQVEMVELLGVSAVDSPGLAGVKERGRYHCKIDLQLSSEADIPPLPDIRTEASEGAAGLSHPVFDFSIDVHHSIGCTTQIVFLVLMVRPKLSHLE</sequence>
<evidence type="ECO:0000313" key="16">
    <source>
        <dbReference type="Proteomes" id="UP001159405"/>
    </source>
</evidence>
<evidence type="ECO:0000256" key="10">
    <source>
        <dbReference type="ARBA" id="ARBA00047287"/>
    </source>
</evidence>
<dbReference type="PANTHER" id="PTHR11082:SF5">
    <property type="entry name" value="TRNA-DIHYDROURIDINE(16_17) SYNTHASE [NAD(P)(+)]-LIKE"/>
    <property type="match status" value="1"/>
</dbReference>
<dbReference type="InterPro" id="IPR035587">
    <property type="entry name" value="DUS-like_FMN-bd"/>
</dbReference>
<comment type="catalytic activity">
    <reaction evidence="13">
        <text>5,6-dihydrouridine(17) in tRNA + NADP(+) = uridine(17) in tRNA + NADPH + H(+)</text>
        <dbReference type="Rhea" id="RHEA:53368"/>
        <dbReference type="Rhea" id="RHEA-COMP:13541"/>
        <dbReference type="Rhea" id="RHEA-COMP:13542"/>
        <dbReference type="ChEBI" id="CHEBI:15378"/>
        <dbReference type="ChEBI" id="CHEBI:57783"/>
        <dbReference type="ChEBI" id="CHEBI:58349"/>
        <dbReference type="ChEBI" id="CHEBI:65315"/>
        <dbReference type="ChEBI" id="CHEBI:74443"/>
        <dbReference type="EC" id="1.3.1.88"/>
    </reaction>
    <physiologicalReaction direction="right-to-left" evidence="13">
        <dbReference type="Rhea" id="RHEA:53370"/>
    </physiologicalReaction>
</comment>
<evidence type="ECO:0000256" key="9">
    <source>
        <dbReference type="ARBA" id="ARBA00038890"/>
    </source>
</evidence>
<evidence type="ECO:0000256" key="13">
    <source>
        <dbReference type="ARBA" id="ARBA00049467"/>
    </source>
</evidence>